<dbReference type="GO" id="GO:0005886">
    <property type="term" value="C:plasma membrane"/>
    <property type="evidence" value="ECO:0000318"/>
    <property type="project" value="GO_Central"/>
</dbReference>
<protein>
    <recommendedName>
        <fullName evidence="6">WAT1-related protein</fullName>
    </recommendedName>
</protein>
<gene>
    <name evidence="8" type="ORF">AMTR_s00055p00139380</name>
</gene>
<evidence type="ECO:0000256" key="1">
    <source>
        <dbReference type="ARBA" id="ARBA00004141"/>
    </source>
</evidence>
<evidence type="ECO:0000256" key="3">
    <source>
        <dbReference type="ARBA" id="ARBA00022692"/>
    </source>
</evidence>
<comment type="subcellular location">
    <subcellularLocation>
        <location evidence="1 6">Membrane</location>
        <topology evidence="1 6">Multi-pass membrane protein</topology>
    </subcellularLocation>
</comment>
<feature type="transmembrane region" description="Helical" evidence="6">
    <location>
        <begin position="213"/>
        <end position="234"/>
    </location>
</feature>
<evidence type="ECO:0000256" key="4">
    <source>
        <dbReference type="ARBA" id="ARBA00022989"/>
    </source>
</evidence>
<dbReference type="Pfam" id="PF00892">
    <property type="entry name" value="EamA"/>
    <property type="match status" value="2"/>
</dbReference>
<feature type="domain" description="EamA" evidence="7">
    <location>
        <begin position="183"/>
        <end position="320"/>
    </location>
</feature>
<feature type="transmembrane region" description="Helical" evidence="6">
    <location>
        <begin position="68"/>
        <end position="92"/>
    </location>
</feature>
<feature type="transmembrane region" description="Helical" evidence="6">
    <location>
        <begin position="277"/>
        <end position="297"/>
    </location>
</feature>
<feature type="transmembrane region" description="Helical" evidence="6">
    <location>
        <begin position="34"/>
        <end position="56"/>
    </location>
</feature>
<proteinExistence type="inferred from homology"/>
<feature type="domain" description="EamA" evidence="7">
    <location>
        <begin position="11"/>
        <end position="146"/>
    </location>
</feature>
<dbReference type="KEGG" id="atr:18446629"/>
<evidence type="ECO:0000313" key="9">
    <source>
        <dbReference type="Proteomes" id="UP000017836"/>
    </source>
</evidence>
<feature type="transmembrane region" description="Helical" evidence="6">
    <location>
        <begin position="303"/>
        <end position="322"/>
    </location>
</feature>
<accession>U5CY44</accession>
<organism evidence="8 9">
    <name type="scientific">Amborella trichopoda</name>
    <dbReference type="NCBI Taxonomy" id="13333"/>
    <lineage>
        <taxon>Eukaryota</taxon>
        <taxon>Viridiplantae</taxon>
        <taxon>Streptophyta</taxon>
        <taxon>Embryophyta</taxon>
        <taxon>Tracheophyta</taxon>
        <taxon>Spermatophyta</taxon>
        <taxon>Magnoliopsida</taxon>
        <taxon>Amborellales</taxon>
        <taxon>Amborellaceae</taxon>
        <taxon>Amborella</taxon>
    </lineage>
</organism>
<feature type="transmembrane region" description="Helical" evidence="6">
    <location>
        <begin position="129"/>
        <end position="149"/>
    </location>
</feature>
<dbReference type="OrthoDB" id="1728340at2759"/>
<evidence type="ECO:0000259" key="7">
    <source>
        <dbReference type="Pfam" id="PF00892"/>
    </source>
</evidence>
<keyword evidence="5 6" id="KW-0472">Membrane</keyword>
<evidence type="ECO:0000313" key="8">
    <source>
        <dbReference type="EMBL" id="ERN18271.1"/>
    </source>
</evidence>
<dbReference type="OMA" id="LAFICEY"/>
<feature type="transmembrane region" description="Helical" evidence="6">
    <location>
        <begin position="98"/>
        <end position="117"/>
    </location>
</feature>
<dbReference type="GO" id="GO:0022857">
    <property type="term" value="F:transmembrane transporter activity"/>
    <property type="evidence" value="ECO:0007669"/>
    <property type="project" value="InterPro"/>
</dbReference>
<dbReference type="PANTHER" id="PTHR31218">
    <property type="entry name" value="WAT1-RELATED PROTEIN"/>
    <property type="match status" value="1"/>
</dbReference>
<dbReference type="eggNOG" id="ENOG502QUF7">
    <property type="taxonomic scope" value="Eukaryota"/>
</dbReference>
<dbReference type="HOGENOM" id="CLU_025359_1_1_1"/>
<dbReference type="InterPro" id="IPR000620">
    <property type="entry name" value="EamA_dom"/>
</dbReference>
<name>U5CY44_AMBTC</name>
<dbReference type="AlphaFoldDB" id="U5CY44"/>
<keyword evidence="4 6" id="KW-1133">Transmembrane helix</keyword>
<evidence type="ECO:0000256" key="6">
    <source>
        <dbReference type="RuleBase" id="RU363077"/>
    </source>
</evidence>
<feature type="transmembrane region" description="Helical" evidence="6">
    <location>
        <begin position="7"/>
        <end position="28"/>
    </location>
</feature>
<reference evidence="9" key="1">
    <citation type="journal article" date="2013" name="Science">
        <title>The Amborella genome and the evolution of flowering plants.</title>
        <authorList>
            <consortium name="Amborella Genome Project"/>
        </authorList>
    </citation>
    <scope>NUCLEOTIDE SEQUENCE [LARGE SCALE GENOMIC DNA]</scope>
</reference>
<dbReference type="InterPro" id="IPR030184">
    <property type="entry name" value="WAT1-related"/>
</dbReference>
<dbReference type="SUPFAM" id="SSF103481">
    <property type="entry name" value="Multidrug resistance efflux transporter EmrE"/>
    <property type="match status" value="2"/>
</dbReference>
<keyword evidence="3 6" id="KW-0812">Transmembrane</keyword>
<dbReference type="EMBL" id="KI392237">
    <property type="protein sequence ID" value="ERN18271.1"/>
    <property type="molecule type" value="Genomic_DNA"/>
</dbReference>
<comment type="similarity">
    <text evidence="2 6">Belongs to the drug/metabolite transporter (DMT) superfamily. Plant drug/metabolite exporter (P-DME) (TC 2.A.7.4) family.</text>
</comment>
<feature type="transmembrane region" description="Helical" evidence="6">
    <location>
        <begin position="249"/>
        <end position="270"/>
    </location>
</feature>
<feature type="transmembrane region" description="Helical" evidence="6">
    <location>
        <begin position="181"/>
        <end position="201"/>
    </location>
</feature>
<evidence type="ECO:0000256" key="2">
    <source>
        <dbReference type="ARBA" id="ARBA00007635"/>
    </source>
</evidence>
<dbReference type="InterPro" id="IPR037185">
    <property type="entry name" value="EmrE-like"/>
</dbReference>
<dbReference type="Gramene" id="ERN18271">
    <property type="protein sequence ID" value="ERN18271"/>
    <property type="gene ID" value="AMTR_s00055p00139380"/>
</dbReference>
<keyword evidence="9" id="KW-1185">Reference proteome</keyword>
<sequence length="364" mass="40632">MGDHGPLFAQLLFQTSLAVMYLITRLAFEQGMSRFIFVTYRQAVATVVISPIAYFLDRNSRPPLNMKTLCHIFVLALFGVPLSQTLYFTGLYYTSSTFAATIMNLIPAIAFVAAFLLRMEKINVRSSRGLAKVCGTFTCVGGAMIMTLIKGPSIEFFKYFKSPKSILLFLDSGSHLPSVNWTLGPILLVSSVSAYSTWIIYQAWVFKDYPAPLSLTAMTLVMGTFQSGVVSFLFERSKEAWELHWDFQLFTYVYSGIMCSALAFLIQSWCIKNRGPVFAAAFNPLCTVLVAIIEPTILHVDIYAGRVVGMALVISGLYSLLWGKANDGVGKKVQTEDQVESNKMQFQEESYQDLEEPLLEVVQV</sequence>
<dbReference type="Proteomes" id="UP000017836">
    <property type="component" value="Unassembled WGS sequence"/>
</dbReference>
<evidence type="ECO:0000256" key="5">
    <source>
        <dbReference type="ARBA" id="ARBA00023136"/>
    </source>
</evidence>